<evidence type="ECO:0000259" key="3">
    <source>
        <dbReference type="Pfam" id="PF00823"/>
    </source>
</evidence>
<dbReference type="AlphaFoldDB" id="X8BEZ4"/>
<feature type="domain" description="PPE" evidence="3">
    <location>
        <begin position="3"/>
        <end position="132"/>
    </location>
</feature>
<evidence type="ECO:0000256" key="1">
    <source>
        <dbReference type="ARBA" id="ARBA00010652"/>
    </source>
</evidence>
<dbReference type="Gene3D" id="1.20.1260.20">
    <property type="entry name" value="PPE superfamily"/>
    <property type="match status" value="1"/>
</dbReference>
<protein>
    <submittedName>
        <fullName evidence="4">PPE family protein</fullName>
    </submittedName>
</protein>
<comment type="similarity">
    <text evidence="1">Belongs to the mycobacterial PPE family.</text>
</comment>
<dbReference type="PANTHER" id="PTHR46766:SF1">
    <property type="entry name" value="GLUTAMINE-RICH PROTEIN 2"/>
    <property type="match status" value="1"/>
</dbReference>
<proteinExistence type="inferred from homology"/>
<sequence length="164" mass="16998">MLDFGAFPPEINSARMYAGPGSASLQAAASAWNSLAAELNSAATGYETVVTQLSSEEWLGPASTAMANAAAPYVAWLNTTAAQAEQAANQARAAVAAYEQAFAATVPPPLIAANRAQTAQLVATNVLGQNTRRSRSSRPSTAKCGPRTPPQCTPTPGSRRRPPR</sequence>
<feature type="region of interest" description="Disordered" evidence="2">
    <location>
        <begin position="127"/>
        <end position="164"/>
    </location>
</feature>
<gene>
    <name evidence="4" type="ORF">I553_6562</name>
</gene>
<dbReference type="InterPro" id="IPR038332">
    <property type="entry name" value="PPE_sf"/>
</dbReference>
<accession>X8BEZ4</accession>
<comment type="caution">
    <text evidence="4">The sequence shown here is derived from an EMBL/GenBank/DDBJ whole genome shotgun (WGS) entry which is preliminary data.</text>
</comment>
<evidence type="ECO:0000313" key="4">
    <source>
        <dbReference type="EMBL" id="EUA42702.1"/>
    </source>
</evidence>
<reference evidence="4" key="1">
    <citation type="submission" date="2014-01" db="EMBL/GenBank/DDBJ databases">
        <authorList>
            <person name="Brown-Elliot B."/>
            <person name="Wallace R."/>
            <person name="Lenaerts A."/>
            <person name="Ordway D."/>
            <person name="DeGroote M.A."/>
            <person name="Parker T."/>
            <person name="Sizemore C."/>
            <person name="Tallon L.J."/>
            <person name="Sadzewicz L.K."/>
            <person name="Sengamalay N."/>
            <person name="Fraser C.M."/>
            <person name="Hine E."/>
            <person name="Shefchek K.A."/>
            <person name="Das S.P."/>
            <person name="Tettelin H."/>
        </authorList>
    </citation>
    <scope>NUCLEOTIDE SEQUENCE [LARGE SCALE GENOMIC DNA]</scope>
    <source>
        <strain evidence="4">4042</strain>
    </source>
</reference>
<dbReference type="InterPro" id="IPR000030">
    <property type="entry name" value="PPE_dom"/>
</dbReference>
<dbReference type="SUPFAM" id="SSF140459">
    <property type="entry name" value="PE/PPE dimer-like"/>
    <property type="match status" value="1"/>
</dbReference>
<evidence type="ECO:0000256" key="2">
    <source>
        <dbReference type="SAM" id="MobiDB-lite"/>
    </source>
</evidence>
<dbReference type="PANTHER" id="PTHR46766">
    <property type="entry name" value="GLUTAMINE-RICH PROTEIN 2"/>
    <property type="match status" value="1"/>
</dbReference>
<organism evidence="4">
    <name type="scientific">Mycobacterium xenopi 4042</name>
    <dbReference type="NCBI Taxonomy" id="1299334"/>
    <lineage>
        <taxon>Bacteria</taxon>
        <taxon>Bacillati</taxon>
        <taxon>Actinomycetota</taxon>
        <taxon>Actinomycetes</taxon>
        <taxon>Mycobacteriales</taxon>
        <taxon>Mycobacteriaceae</taxon>
        <taxon>Mycobacterium</taxon>
    </lineage>
</organism>
<dbReference type="PATRIC" id="fig|1299334.3.peg.4713"/>
<name>X8BEZ4_MYCXE</name>
<dbReference type="Pfam" id="PF00823">
    <property type="entry name" value="PPE"/>
    <property type="match status" value="1"/>
</dbReference>
<dbReference type="EMBL" id="JAOB01000042">
    <property type="protein sequence ID" value="EUA42702.1"/>
    <property type="molecule type" value="Genomic_DNA"/>
</dbReference>
<dbReference type="GO" id="GO:0052572">
    <property type="term" value="P:response to host immune response"/>
    <property type="evidence" value="ECO:0007669"/>
    <property type="project" value="TreeGrafter"/>
</dbReference>